<evidence type="ECO:0000256" key="8">
    <source>
        <dbReference type="ARBA" id="ARBA00023315"/>
    </source>
</evidence>
<evidence type="ECO:0000259" key="9">
    <source>
        <dbReference type="Pfam" id="PF01553"/>
    </source>
</evidence>
<dbReference type="OrthoDB" id="10051137at2759"/>
<dbReference type="GO" id="GO:0004366">
    <property type="term" value="F:glycerol-3-phosphate O-acyltransferase activity"/>
    <property type="evidence" value="ECO:0007669"/>
    <property type="project" value="TreeGrafter"/>
</dbReference>
<keyword evidence="7" id="KW-0472">Membrane</keyword>
<feature type="non-terminal residue" evidence="10">
    <location>
        <position position="104"/>
    </location>
</feature>
<reference evidence="10 11" key="1">
    <citation type="submission" date="2020-10" db="EMBL/GenBank/DDBJ databases">
        <title>The Coptis chinensis genome and diversification of protoberbering-type alkaloids.</title>
        <authorList>
            <person name="Wang B."/>
            <person name="Shu S."/>
            <person name="Song C."/>
            <person name="Liu Y."/>
        </authorList>
    </citation>
    <scope>NUCLEOTIDE SEQUENCE [LARGE SCALE GENOMIC DNA]</scope>
    <source>
        <strain evidence="10">HL-2020</strain>
        <tissue evidence="10">Leaf</tissue>
    </source>
</reference>
<evidence type="ECO:0000256" key="5">
    <source>
        <dbReference type="ARBA" id="ARBA00022989"/>
    </source>
</evidence>
<dbReference type="EMBL" id="JADFTS010000004">
    <property type="protein sequence ID" value="KAF9608171.1"/>
    <property type="molecule type" value="Genomic_DNA"/>
</dbReference>
<keyword evidence="8" id="KW-0012">Acyltransferase</keyword>
<keyword evidence="5" id="KW-1133">Transmembrane helix</keyword>
<comment type="similarity">
    <text evidence="2">Belongs to the 1-acyl-sn-glycerol-3-phosphate acyltransferase family.</text>
</comment>
<evidence type="ECO:0000256" key="7">
    <source>
        <dbReference type="ARBA" id="ARBA00023136"/>
    </source>
</evidence>
<comment type="caution">
    <text evidence="10">The sequence shown here is derived from an EMBL/GenBank/DDBJ whole genome shotgun (WGS) entry which is preliminary data.</text>
</comment>
<accession>A0A835M2D0</accession>
<evidence type="ECO:0000256" key="2">
    <source>
        <dbReference type="ARBA" id="ARBA00008655"/>
    </source>
</evidence>
<feature type="domain" description="Phospholipid/glycerol acyltransferase" evidence="9">
    <location>
        <begin position="22"/>
        <end position="71"/>
    </location>
</feature>
<evidence type="ECO:0000256" key="4">
    <source>
        <dbReference type="ARBA" id="ARBA00022692"/>
    </source>
</evidence>
<keyword evidence="4" id="KW-0812">Transmembrane</keyword>
<keyword evidence="6" id="KW-0443">Lipid metabolism</keyword>
<keyword evidence="11" id="KW-1185">Reference proteome</keyword>
<dbReference type="Pfam" id="PF01553">
    <property type="entry name" value="Acyltransferase"/>
    <property type="match status" value="1"/>
</dbReference>
<sequence length="104" mass="11875">MGWTTAEYNSGVLVASGSIAQEAKDREIVARKLREHVQGADNNPLLIFPEGTCVNNHYIVTFKKTIIHNAFVAPHDLVRLLFVMCGTWNHKTETRRNSNRIRRE</sequence>
<dbReference type="AlphaFoldDB" id="A0A835M2D0"/>
<proteinExistence type="inferred from homology"/>
<protein>
    <recommendedName>
        <fullName evidence="9">Phospholipid/glycerol acyltransferase domain-containing protein</fullName>
    </recommendedName>
</protein>
<dbReference type="Proteomes" id="UP000631114">
    <property type="component" value="Unassembled WGS sequence"/>
</dbReference>
<dbReference type="GO" id="GO:0005783">
    <property type="term" value="C:endoplasmic reticulum"/>
    <property type="evidence" value="ECO:0007669"/>
    <property type="project" value="TreeGrafter"/>
</dbReference>
<evidence type="ECO:0000256" key="3">
    <source>
        <dbReference type="ARBA" id="ARBA00022679"/>
    </source>
</evidence>
<name>A0A835M2D0_9MAGN</name>
<organism evidence="10 11">
    <name type="scientific">Coptis chinensis</name>
    <dbReference type="NCBI Taxonomy" id="261450"/>
    <lineage>
        <taxon>Eukaryota</taxon>
        <taxon>Viridiplantae</taxon>
        <taxon>Streptophyta</taxon>
        <taxon>Embryophyta</taxon>
        <taxon>Tracheophyta</taxon>
        <taxon>Spermatophyta</taxon>
        <taxon>Magnoliopsida</taxon>
        <taxon>Ranunculales</taxon>
        <taxon>Ranunculaceae</taxon>
        <taxon>Coptidoideae</taxon>
        <taxon>Coptis</taxon>
    </lineage>
</organism>
<evidence type="ECO:0000313" key="11">
    <source>
        <dbReference type="Proteomes" id="UP000631114"/>
    </source>
</evidence>
<dbReference type="PANTHER" id="PTHR23063">
    <property type="entry name" value="PHOSPHOLIPID ACYLTRANSFERASE"/>
    <property type="match status" value="1"/>
</dbReference>
<dbReference type="InterPro" id="IPR002123">
    <property type="entry name" value="Plipid/glycerol_acylTrfase"/>
</dbReference>
<dbReference type="GO" id="GO:0019432">
    <property type="term" value="P:triglyceride biosynthetic process"/>
    <property type="evidence" value="ECO:0007669"/>
    <property type="project" value="TreeGrafter"/>
</dbReference>
<evidence type="ECO:0000256" key="6">
    <source>
        <dbReference type="ARBA" id="ARBA00023098"/>
    </source>
</evidence>
<dbReference type="PANTHER" id="PTHR23063:SF2">
    <property type="entry name" value="GLYCEROL-3-PHOSPHATE ACYLTRANSFERASE 4, ISOFORM D-RELATED"/>
    <property type="match status" value="1"/>
</dbReference>
<evidence type="ECO:0000256" key="1">
    <source>
        <dbReference type="ARBA" id="ARBA00004370"/>
    </source>
</evidence>
<keyword evidence="3" id="KW-0808">Transferase</keyword>
<gene>
    <name evidence="10" type="ORF">IFM89_007557</name>
</gene>
<evidence type="ECO:0000313" key="10">
    <source>
        <dbReference type="EMBL" id="KAF9608171.1"/>
    </source>
</evidence>
<comment type="subcellular location">
    <subcellularLocation>
        <location evidence="1">Membrane</location>
    </subcellularLocation>
</comment>
<dbReference type="GO" id="GO:0016020">
    <property type="term" value="C:membrane"/>
    <property type="evidence" value="ECO:0007669"/>
    <property type="project" value="UniProtKB-SubCell"/>
</dbReference>